<keyword evidence="8 11" id="KW-0067">ATP-binding</keyword>
<dbReference type="SUPFAM" id="SSF52255">
    <property type="entry name" value="N5-CAIR mutase (phosphoribosylaminoimidazole carboxylase, PurE)"/>
    <property type="match status" value="1"/>
</dbReference>
<comment type="caution">
    <text evidence="14">The sequence shown here is derived from an EMBL/GenBank/DDBJ whole genome shotgun (WGS) entry which is preliminary data.</text>
</comment>
<dbReference type="PIRSF" id="PIRSF001340">
    <property type="entry name" value="AIR_carboxylase"/>
    <property type="match status" value="1"/>
</dbReference>
<dbReference type="SUPFAM" id="SSF56059">
    <property type="entry name" value="Glutathione synthetase ATP-binding domain-like"/>
    <property type="match status" value="1"/>
</dbReference>
<evidence type="ECO:0000256" key="10">
    <source>
        <dbReference type="ARBA" id="ARBA00031607"/>
    </source>
</evidence>
<dbReference type="Gene3D" id="3.30.470.20">
    <property type="entry name" value="ATP-grasp fold, B domain"/>
    <property type="match status" value="1"/>
</dbReference>
<evidence type="ECO:0000256" key="2">
    <source>
        <dbReference type="ARBA" id="ARBA00004747"/>
    </source>
</evidence>
<comment type="catalytic activity">
    <reaction evidence="1">
        <text>5-amino-1-(5-phospho-D-ribosyl)imidazole-4-carboxylate + H(+) = 5-amino-1-(5-phospho-beta-D-ribosyl)imidazole + CO2</text>
        <dbReference type="Rhea" id="RHEA:10792"/>
        <dbReference type="ChEBI" id="CHEBI:15378"/>
        <dbReference type="ChEBI" id="CHEBI:16526"/>
        <dbReference type="ChEBI" id="CHEBI:77657"/>
        <dbReference type="ChEBI" id="CHEBI:137981"/>
        <dbReference type="EC" id="4.1.1.21"/>
    </reaction>
</comment>
<keyword evidence="15" id="KW-1185">Reference proteome</keyword>
<dbReference type="InterPro" id="IPR005875">
    <property type="entry name" value="PurK"/>
</dbReference>
<name>A0AAD9IMA6_PROWI</name>
<gene>
    <name evidence="14" type="ORF">QBZ16_000116</name>
</gene>
<dbReference type="AlphaFoldDB" id="A0AAD9IMA6"/>
<dbReference type="EC" id="4.1.1.21" evidence="4"/>
<dbReference type="GO" id="GO:0006189">
    <property type="term" value="P:'de novo' IMP biosynthetic process"/>
    <property type="evidence" value="ECO:0007669"/>
    <property type="project" value="InterPro"/>
</dbReference>
<dbReference type="PANTHER" id="PTHR11609">
    <property type="entry name" value="PURINE BIOSYNTHESIS PROTEIN 6/7, PUR6/7"/>
    <property type="match status" value="1"/>
</dbReference>
<dbReference type="EMBL" id="JASFZW010000001">
    <property type="protein sequence ID" value="KAK2080263.1"/>
    <property type="molecule type" value="Genomic_DNA"/>
</dbReference>
<dbReference type="GO" id="GO:0005524">
    <property type="term" value="F:ATP binding"/>
    <property type="evidence" value="ECO:0007669"/>
    <property type="project" value="UniProtKB-UniRule"/>
</dbReference>
<dbReference type="Pfam" id="PF00731">
    <property type="entry name" value="AIRC"/>
    <property type="match status" value="1"/>
</dbReference>
<dbReference type="GO" id="GO:0046872">
    <property type="term" value="F:metal ion binding"/>
    <property type="evidence" value="ECO:0007669"/>
    <property type="project" value="InterPro"/>
</dbReference>
<dbReference type="SMART" id="SM01001">
    <property type="entry name" value="AIRC"/>
    <property type="match status" value="1"/>
</dbReference>
<dbReference type="HAMAP" id="MF_01928">
    <property type="entry name" value="PurK"/>
    <property type="match status" value="1"/>
</dbReference>
<dbReference type="InterPro" id="IPR003135">
    <property type="entry name" value="ATP-grasp_carboxylate-amine"/>
</dbReference>
<feature type="domain" description="ATP-grasp" evidence="13">
    <location>
        <begin position="169"/>
        <end position="366"/>
    </location>
</feature>
<dbReference type="InterPro" id="IPR000031">
    <property type="entry name" value="PurE_dom"/>
</dbReference>
<dbReference type="Pfam" id="PF02222">
    <property type="entry name" value="ATP-grasp"/>
    <property type="match status" value="1"/>
</dbReference>
<dbReference type="InterPro" id="IPR040686">
    <property type="entry name" value="PurK_C"/>
</dbReference>
<evidence type="ECO:0000259" key="13">
    <source>
        <dbReference type="PROSITE" id="PS50975"/>
    </source>
</evidence>
<dbReference type="HAMAP" id="MF_01929">
    <property type="entry name" value="PurE_classI"/>
    <property type="match status" value="1"/>
</dbReference>
<dbReference type="Pfam" id="PF22660">
    <property type="entry name" value="RS_preATP-grasp-like"/>
    <property type="match status" value="1"/>
</dbReference>
<keyword evidence="5 11" id="KW-0547">Nucleotide-binding</keyword>
<evidence type="ECO:0000256" key="8">
    <source>
        <dbReference type="ARBA" id="ARBA00022840"/>
    </source>
</evidence>
<proteinExistence type="inferred from homology"/>
<evidence type="ECO:0000313" key="15">
    <source>
        <dbReference type="Proteomes" id="UP001255856"/>
    </source>
</evidence>
<dbReference type="Gene3D" id="3.40.50.20">
    <property type="match status" value="1"/>
</dbReference>
<dbReference type="InterPro" id="IPR033747">
    <property type="entry name" value="PurE_ClassI"/>
</dbReference>
<evidence type="ECO:0000313" key="14">
    <source>
        <dbReference type="EMBL" id="KAK2080263.1"/>
    </source>
</evidence>
<dbReference type="PANTHER" id="PTHR11609:SF5">
    <property type="entry name" value="PHOSPHORIBOSYLAMINOIMIDAZOLE CARBOXYLASE"/>
    <property type="match status" value="1"/>
</dbReference>
<keyword evidence="7" id="KW-0210">Decarboxylase</keyword>
<evidence type="ECO:0000256" key="4">
    <source>
        <dbReference type="ARBA" id="ARBA00012329"/>
    </source>
</evidence>
<organism evidence="14 15">
    <name type="scientific">Prototheca wickerhamii</name>
    <dbReference type="NCBI Taxonomy" id="3111"/>
    <lineage>
        <taxon>Eukaryota</taxon>
        <taxon>Viridiplantae</taxon>
        <taxon>Chlorophyta</taxon>
        <taxon>core chlorophytes</taxon>
        <taxon>Trebouxiophyceae</taxon>
        <taxon>Chlorellales</taxon>
        <taxon>Chlorellaceae</taxon>
        <taxon>Prototheca</taxon>
    </lineage>
</organism>
<dbReference type="InterPro" id="IPR016301">
    <property type="entry name" value="Ade2_fungi/plant"/>
</dbReference>
<dbReference type="SUPFAM" id="SSF51246">
    <property type="entry name" value="Rudiment single hybrid motif"/>
    <property type="match status" value="1"/>
</dbReference>
<dbReference type="Proteomes" id="UP001255856">
    <property type="component" value="Unassembled WGS sequence"/>
</dbReference>
<comment type="similarity">
    <text evidence="3">In the C-terminal section; belongs to the AIR carboxylase family. Class I subfamily.</text>
</comment>
<evidence type="ECO:0000256" key="3">
    <source>
        <dbReference type="ARBA" id="ARBA00006114"/>
    </source>
</evidence>
<evidence type="ECO:0000256" key="11">
    <source>
        <dbReference type="PROSITE-ProRule" id="PRU00409"/>
    </source>
</evidence>
<dbReference type="Gene3D" id="3.30.1490.20">
    <property type="entry name" value="ATP-grasp fold, A domain"/>
    <property type="match status" value="1"/>
</dbReference>
<keyword evidence="9" id="KW-0456">Lyase</keyword>
<dbReference type="NCBIfam" id="TIGR01161">
    <property type="entry name" value="purK"/>
    <property type="match status" value="1"/>
</dbReference>
<dbReference type="InterPro" id="IPR054350">
    <property type="entry name" value="PurT/PurK_preATP-grasp"/>
</dbReference>
<dbReference type="FunFam" id="3.30.470.20:FF:000037">
    <property type="entry name" value="Phosphoribosylaminoimidazole carboxylase, chloroplastic"/>
    <property type="match status" value="1"/>
</dbReference>
<evidence type="ECO:0000256" key="12">
    <source>
        <dbReference type="SAM" id="MobiDB-lite"/>
    </source>
</evidence>
<evidence type="ECO:0000256" key="9">
    <source>
        <dbReference type="ARBA" id="ARBA00023239"/>
    </source>
</evidence>
<dbReference type="PROSITE" id="PS50975">
    <property type="entry name" value="ATP_GRASP"/>
    <property type="match status" value="1"/>
</dbReference>
<dbReference type="InterPro" id="IPR011054">
    <property type="entry name" value="Rudment_hybrid_motif"/>
</dbReference>
<feature type="region of interest" description="Disordered" evidence="12">
    <location>
        <begin position="18"/>
        <end position="45"/>
    </location>
</feature>
<dbReference type="InterPro" id="IPR016185">
    <property type="entry name" value="PreATP-grasp_dom_sf"/>
</dbReference>
<dbReference type="NCBIfam" id="TIGR01162">
    <property type="entry name" value="purE"/>
    <property type="match status" value="1"/>
</dbReference>
<sequence>MQHMIWVEKTVASMVPNSRAHKSGCASRTPFRSQRAARDQKTALAGGRTLPAPLRAVPDKADGVKTIGVLGGGQLGLMMAEAAAPLGLRVKVLDPTPGCPATTAGAEQVQGSFRDPASIAAFARGVDLLTVEIEHVDADALESAAEAAGIAAQPSPAVLRVIQDKWAQKRHFAAAGVPCAPAAAIASEADLEAFGRKHGYPFMLKARRLAYDGRGNAVVKSAAQAREALEALGGLAQGLYAEAWVPFRKELAVMVARALDGTLTPFPVVQTLHRDSICVVTEAPAAVSEAVRESAVRVACAAVASLPGAGVYGVEMFLCQGDSESGPDSPFTILLNEVAPRPHNSGHYTIEACASSQYEAHLRAVSGLEAGPAALTCGASIMLNVLGEAEGEAATRERIRAARELAAAEPAQVAFHWYGKEGLAPRRKLGHATVVAASRREARRLLAALDARAAAELEAAAPLAEAERLAEAAPRVGILMGSDSDLPTMRAAAEVLTQLGVPVEVEIVSAHRTPDLMARYARSAAERGIRVIVAGAGGAAHLPGMLAAQTALPVIGVPVVPAGQRLDGIDALLSICQMPRGVPVATVAIGNAANAGLLAARILGAADPQIRARMEAYQATMTGVVMRKRDLMADKGWADY</sequence>
<dbReference type="GO" id="GO:0004638">
    <property type="term" value="F:phosphoribosylaminoimidazole carboxylase activity"/>
    <property type="evidence" value="ECO:0007669"/>
    <property type="project" value="UniProtKB-EC"/>
</dbReference>
<dbReference type="SUPFAM" id="SSF52440">
    <property type="entry name" value="PreATP-grasp domain"/>
    <property type="match status" value="1"/>
</dbReference>
<dbReference type="InterPro" id="IPR011761">
    <property type="entry name" value="ATP-grasp"/>
</dbReference>
<dbReference type="Gene3D" id="3.40.50.1970">
    <property type="match status" value="1"/>
</dbReference>
<dbReference type="Pfam" id="PF17769">
    <property type="entry name" value="PurK_C"/>
    <property type="match status" value="1"/>
</dbReference>
<dbReference type="InterPro" id="IPR013815">
    <property type="entry name" value="ATP_grasp_subdomain_1"/>
</dbReference>
<evidence type="ECO:0000256" key="5">
    <source>
        <dbReference type="ARBA" id="ARBA00022741"/>
    </source>
</evidence>
<evidence type="ECO:0000256" key="7">
    <source>
        <dbReference type="ARBA" id="ARBA00022793"/>
    </source>
</evidence>
<reference evidence="14" key="1">
    <citation type="submission" date="2021-01" db="EMBL/GenBank/DDBJ databases">
        <authorList>
            <person name="Eckstrom K.M.E."/>
        </authorList>
    </citation>
    <scope>NUCLEOTIDE SEQUENCE</scope>
    <source>
        <strain evidence="14">UVCC 0001</strain>
    </source>
</reference>
<comment type="pathway">
    <text evidence="2">Purine metabolism; IMP biosynthesis via de novo pathway; 5-amino-1-(5-phospho-D-ribosyl)imidazole-4-carboxylate from 5-amino-1-(5-phospho-D-ribosyl)imidazole (carboxylase route): step 1/1.</text>
</comment>
<evidence type="ECO:0000256" key="6">
    <source>
        <dbReference type="ARBA" id="ARBA00022755"/>
    </source>
</evidence>
<dbReference type="NCBIfam" id="NF004679">
    <property type="entry name" value="PRK06019.1-5"/>
    <property type="match status" value="1"/>
</dbReference>
<evidence type="ECO:0000256" key="1">
    <source>
        <dbReference type="ARBA" id="ARBA00001244"/>
    </source>
</evidence>
<accession>A0AAD9IMA6</accession>
<keyword evidence="6" id="KW-0658">Purine biosynthesis</keyword>
<protein>
    <recommendedName>
        <fullName evidence="4">phosphoribosylaminoimidazole carboxylase</fullName>
        <ecNumber evidence="4">4.1.1.21</ecNumber>
    </recommendedName>
    <alternativeName>
        <fullName evidence="10">AIR carboxylase</fullName>
    </alternativeName>
</protein>